<name>A0A6J6RKY8_9ZZZZ</name>
<proteinExistence type="predicted"/>
<evidence type="ECO:0000313" key="1">
    <source>
        <dbReference type="EMBL" id="CAB4723078.1"/>
    </source>
</evidence>
<reference evidence="1" key="1">
    <citation type="submission" date="2020-05" db="EMBL/GenBank/DDBJ databases">
        <authorList>
            <person name="Chiriac C."/>
            <person name="Salcher M."/>
            <person name="Ghai R."/>
            <person name="Kavagutti S V."/>
        </authorList>
    </citation>
    <scope>NUCLEOTIDE SEQUENCE</scope>
</reference>
<organism evidence="1">
    <name type="scientific">freshwater metagenome</name>
    <dbReference type="NCBI Taxonomy" id="449393"/>
    <lineage>
        <taxon>unclassified sequences</taxon>
        <taxon>metagenomes</taxon>
        <taxon>ecological metagenomes</taxon>
    </lineage>
</organism>
<sequence>MHRYGDPGDPTTGELMEYLDAQAKRNLVLTFGGGVQEVQRELIAMFGMSLPRVPR</sequence>
<dbReference type="AlphaFoldDB" id="A0A6J6RKY8"/>
<dbReference type="EMBL" id="CAEZXR010000288">
    <property type="protein sequence ID" value="CAB4723078.1"/>
    <property type="molecule type" value="Genomic_DNA"/>
</dbReference>
<accession>A0A6J6RKY8</accession>
<gene>
    <name evidence="1" type="ORF">UFOPK2579_02116</name>
</gene>
<protein>
    <submittedName>
        <fullName evidence="1">Unannotated protein</fullName>
    </submittedName>
</protein>